<dbReference type="AlphaFoldDB" id="A0A177WBQ8"/>
<keyword evidence="3" id="KW-0687">Ribonucleoprotein</keyword>
<comment type="similarity">
    <text evidence="1">Belongs to the bacterial ribosomal protein bL28 family.</text>
</comment>
<protein>
    <submittedName>
        <fullName evidence="4">Ribosomal L28 family protein</fullName>
    </submittedName>
</protein>
<dbReference type="GO" id="GO:0005762">
    <property type="term" value="C:mitochondrial large ribosomal subunit"/>
    <property type="evidence" value="ECO:0007669"/>
    <property type="project" value="TreeGrafter"/>
</dbReference>
<dbReference type="SUPFAM" id="SSF143800">
    <property type="entry name" value="L28p-like"/>
    <property type="match status" value="1"/>
</dbReference>
<sequence>MGIPHTLKVLRLGRDVAKNGPLADPKRLGSIPFSIRQHKRIIPTLLHDKKITFGEQVSEAGKNRSRRVWYPNVQYISLYSRALDMNIWTRISTAALREIDHKGGFDEYIISVADKLLPCEIAKMYRDRILKQYDANTQGTMAGHRNSMLEMLGKVYGEDYTRKLEEAFTEQDYQLNRRYGQQLDK</sequence>
<dbReference type="eggNOG" id="KOG3278">
    <property type="taxonomic scope" value="Eukaryota"/>
</dbReference>
<evidence type="ECO:0000256" key="3">
    <source>
        <dbReference type="ARBA" id="ARBA00023274"/>
    </source>
</evidence>
<dbReference type="STRING" id="403673.A0A177WBQ8"/>
<dbReference type="OrthoDB" id="361870at2759"/>
<dbReference type="InterPro" id="IPR034704">
    <property type="entry name" value="Ribosomal_bL28/bL31-like_sf"/>
</dbReference>
<dbReference type="PANTHER" id="PTHR13528:SF2">
    <property type="entry name" value="LARGE RIBOSOMAL SUBUNIT PROTEIN BL28M"/>
    <property type="match status" value="1"/>
</dbReference>
<organism evidence="4 5">
    <name type="scientific">Batrachochytrium dendrobatidis (strain JEL423)</name>
    <dbReference type="NCBI Taxonomy" id="403673"/>
    <lineage>
        <taxon>Eukaryota</taxon>
        <taxon>Fungi</taxon>
        <taxon>Fungi incertae sedis</taxon>
        <taxon>Chytridiomycota</taxon>
        <taxon>Chytridiomycota incertae sedis</taxon>
        <taxon>Chytridiomycetes</taxon>
        <taxon>Rhizophydiales</taxon>
        <taxon>Rhizophydiales incertae sedis</taxon>
        <taxon>Batrachochytrium</taxon>
    </lineage>
</organism>
<dbReference type="Pfam" id="PF00830">
    <property type="entry name" value="Ribosomal_L28"/>
    <property type="match status" value="1"/>
</dbReference>
<evidence type="ECO:0000256" key="2">
    <source>
        <dbReference type="ARBA" id="ARBA00022980"/>
    </source>
</evidence>
<dbReference type="EMBL" id="DS022300">
    <property type="protein sequence ID" value="OAJ36801.1"/>
    <property type="molecule type" value="Genomic_DNA"/>
</dbReference>
<evidence type="ECO:0000313" key="5">
    <source>
        <dbReference type="Proteomes" id="UP000077115"/>
    </source>
</evidence>
<evidence type="ECO:0000313" key="4">
    <source>
        <dbReference type="EMBL" id="OAJ36801.1"/>
    </source>
</evidence>
<dbReference type="InterPro" id="IPR037147">
    <property type="entry name" value="Ribosomal_bL28_sf"/>
</dbReference>
<dbReference type="Proteomes" id="UP000077115">
    <property type="component" value="Unassembled WGS sequence"/>
</dbReference>
<name>A0A177WBQ8_BATDL</name>
<reference evidence="4 5" key="1">
    <citation type="submission" date="2006-10" db="EMBL/GenBank/DDBJ databases">
        <title>The Genome Sequence of Batrachochytrium dendrobatidis JEL423.</title>
        <authorList>
            <consortium name="The Broad Institute Genome Sequencing Platform"/>
            <person name="Birren B."/>
            <person name="Lander E."/>
            <person name="Galagan J."/>
            <person name="Cuomo C."/>
            <person name="Devon K."/>
            <person name="Jaffe D."/>
            <person name="Butler J."/>
            <person name="Alvarez P."/>
            <person name="Gnerre S."/>
            <person name="Grabherr M."/>
            <person name="Kleber M."/>
            <person name="Mauceli E."/>
            <person name="Brockman W."/>
            <person name="Young S."/>
            <person name="LaButti K."/>
            <person name="Sykes S."/>
            <person name="DeCaprio D."/>
            <person name="Crawford M."/>
            <person name="Koehrsen M."/>
            <person name="Engels R."/>
            <person name="Montgomery P."/>
            <person name="Pearson M."/>
            <person name="Howarth C."/>
            <person name="Larson L."/>
            <person name="White J."/>
            <person name="O'Leary S."/>
            <person name="Kodira C."/>
            <person name="Zeng Q."/>
            <person name="Yandava C."/>
            <person name="Alvarado L."/>
            <person name="Longcore J."/>
            <person name="James T."/>
        </authorList>
    </citation>
    <scope>NUCLEOTIDE SEQUENCE [LARGE SCALE GENOMIC DNA]</scope>
    <source>
        <strain evidence="4 5">JEL423</strain>
    </source>
</reference>
<reference evidence="4 5" key="2">
    <citation type="submission" date="2016-05" db="EMBL/GenBank/DDBJ databases">
        <title>Lineage-specific infection strategies underlie the spectrum of fungal disease in amphibians.</title>
        <authorList>
            <person name="Cuomo C.A."/>
            <person name="Farrer R.A."/>
            <person name="James T."/>
            <person name="Longcore J."/>
            <person name="Birren B."/>
        </authorList>
    </citation>
    <scope>NUCLEOTIDE SEQUENCE [LARGE SCALE GENOMIC DNA]</scope>
    <source>
        <strain evidence="4 5">JEL423</strain>
    </source>
</reference>
<dbReference type="Gene3D" id="2.30.170.40">
    <property type="entry name" value="Ribosomal protein L28/L24"/>
    <property type="match status" value="1"/>
</dbReference>
<dbReference type="InterPro" id="IPR026569">
    <property type="entry name" value="Ribosomal_bL28"/>
</dbReference>
<dbReference type="GO" id="GO:0003735">
    <property type="term" value="F:structural constituent of ribosome"/>
    <property type="evidence" value="ECO:0007669"/>
    <property type="project" value="InterPro"/>
</dbReference>
<keyword evidence="2" id="KW-0689">Ribosomal protein</keyword>
<gene>
    <name evidence="4" type="ORF">BDEG_20934</name>
</gene>
<proteinExistence type="inferred from homology"/>
<dbReference type="VEuPathDB" id="FungiDB:BDEG_20934"/>
<accession>A0A177WBQ8</accession>
<dbReference type="PANTHER" id="PTHR13528">
    <property type="entry name" value="39S RIBOSOMAL PROTEIN L28, MITOCHONDRIAL"/>
    <property type="match status" value="1"/>
</dbReference>
<evidence type="ECO:0000256" key="1">
    <source>
        <dbReference type="ARBA" id="ARBA00008760"/>
    </source>
</evidence>